<proteinExistence type="predicted"/>
<protein>
    <submittedName>
        <fullName evidence="1">Uncharacterized protein</fullName>
    </submittedName>
</protein>
<dbReference type="AlphaFoldDB" id="A0A1T4WBC4"/>
<dbReference type="Proteomes" id="UP000190162">
    <property type="component" value="Unassembled WGS sequence"/>
</dbReference>
<dbReference type="EMBL" id="FUXU01000191">
    <property type="protein sequence ID" value="SKA74348.1"/>
    <property type="molecule type" value="Genomic_DNA"/>
</dbReference>
<dbReference type="RefSeq" id="WP_078754805.1">
    <property type="nucleotide sequence ID" value="NZ_FUXU01000191.1"/>
</dbReference>
<sequence length="134" mass="15674">MNYDYGSLSHKGFPEPYFCNDPDGWDVHRNWLYWPLIVTDKIWYHEKSEENEVSVYVYQLHIPEDTPLYWGLHCKPENQTADPIHASITDEYGNSGTFSIIFENNEDGSISTGAKVSVNHDHERENDEFKMETV</sequence>
<gene>
    <name evidence="1" type="ORF">SAMN02745132_04852</name>
</gene>
<keyword evidence="2" id="KW-1185">Reference proteome</keyword>
<evidence type="ECO:0000313" key="1">
    <source>
        <dbReference type="EMBL" id="SKA74348.1"/>
    </source>
</evidence>
<name>A0A1T4WBC4_9GAMM</name>
<reference evidence="2" key="1">
    <citation type="submission" date="2017-02" db="EMBL/GenBank/DDBJ databases">
        <authorList>
            <person name="Varghese N."/>
            <person name="Submissions S."/>
        </authorList>
    </citation>
    <scope>NUCLEOTIDE SEQUENCE [LARGE SCALE GENOMIC DNA]</scope>
    <source>
        <strain evidence="2">DSM 22720</strain>
    </source>
</reference>
<organism evidence="1 2">
    <name type="scientific">Enterovibrio nigricans DSM 22720</name>
    <dbReference type="NCBI Taxonomy" id="1121868"/>
    <lineage>
        <taxon>Bacteria</taxon>
        <taxon>Pseudomonadati</taxon>
        <taxon>Pseudomonadota</taxon>
        <taxon>Gammaproteobacteria</taxon>
        <taxon>Vibrionales</taxon>
        <taxon>Vibrionaceae</taxon>
        <taxon>Enterovibrio</taxon>
    </lineage>
</organism>
<accession>A0A1T4WBC4</accession>
<evidence type="ECO:0000313" key="2">
    <source>
        <dbReference type="Proteomes" id="UP000190162"/>
    </source>
</evidence>